<dbReference type="EMBL" id="JABKKJ010000006">
    <property type="protein sequence ID" value="NPE25029.1"/>
    <property type="molecule type" value="Genomic_DNA"/>
</dbReference>
<dbReference type="Proteomes" id="UP000820977">
    <property type="component" value="Unassembled WGS sequence"/>
</dbReference>
<keyword evidence="2" id="KW-1185">Reference proteome</keyword>
<comment type="caution">
    <text evidence="1">The sequence shown here is derived from an EMBL/GenBank/DDBJ whole genome shotgun (WGS) entry which is preliminary data.</text>
</comment>
<gene>
    <name evidence="1" type="ORF">HPS54_05780</name>
</gene>
<reference evidence="1 2" key="1">
    <citation type="submission" date="2020-05" db="EMBL/GenBank/DDBJ databases">
        <title>Distinct polysaccharide utilization as determinants for interspecies competition between intestinal Prevotella spp.</title>
        <authorList>
            <person name="Galvez E.J.C."/>
            <person name="Iljazovic A."/>
            <person name="Strowig T."/>
        </authorList>
    </citation>
    <scope>NUCLEOTIDE SEQUENCE [LARGE SCALE GENOMIC DNA]</scope>
    <source>
        <strain evidence="1 2">PCHR</strain>
    </source>
</reference>
<evidence type="ECO:0000313" key="2">
    <source>
        <dbReference type="Proteomes" id="UP000820977"/>
    </source>
</evidence>
<accession>A0ABX2B0J1</accession>
<dbReference type="RefSeq" id="WP_172344511.1">
    <property type="nucleotide sequence ID" value="NZ_CASYYZ010000044.1"/>
</dbReference>
<evidence type="ECO:0000313" key="1">
    <source>
        <dbReference type="EMBL" id="NPE25029.1"/>
    </source>
</evidence>
<protein>
    <submittedName>
        <fullName evidence="1">Uncharacterized protein</fullName>
    </submittedName>
</protein>
<name>A0ABX2B0J1_9BACT</name>
<organism evidence="1 2">
    <name type="scientific">Xylanibacter caecicola</name>
    <dbReference type="NCBI Taxonomy" id="2736294"/>
    <lineage>
        <taxon>Bacteria</taxon>
        <taxon>Pseudomonadati</taxon>
        <taxon>Bacteroidota</taxon>
        <taxon>Bacteroidia</taxon>
        <taxon>Bacteroidales</taxon>
        <taxon>Prevotellaceae</taxon>
        <taxon>Xylanibacter</taxon>
    </lineage>
</organism>
<sequence>MKRQYITPQTMLLRISTEQFIAASNPQDDELDITEDETEAMETKDYSFNLWEDDTEENGEW</sequence>
<proteinExistence type="predicted"/>